<proteinExistence type="predicted"/>
<evidence type="ECO:0000313" key="2">
    <source>
        <dbReference type="Proteomes" id="UP000001312"/>
    </source>
</evidence>
<organism evidence="1 2">
    <name type="scientific">Sclerotinia sclerotiorum (strain ATCC 18683 / 1980 / Ss-1)</name>
    <name type="common">White mold</name>
    <name type="synonym">Whetzelinia sclerotiorum</name>
    <dbReference type="NCBI Taxonomy" id="665079"/>
    <lineage>
        <taxon>Eukaryota</taxon>
        <taxon>Fungi</taxon>
        <taxon>Dikarya</taxon>
        <taxon>Ascomycota</taxon>
        <taxon>Pezizomycotina</taxon>
        <taxon>Leotiomycetes</taxon>
        <taxon>Helotiales</taxon>
        <taxon>Sclerotiniaceae</taxon>
        <taxon>Sclerotinia</taxon>
    </lineage>
</organism>
<reference evidence="2" key="1">
    <citation type="journal article" date="2011" name="PLoS Genet.">
        <title>Genomic analysis of the necrotrophic fungal pathogens Sclerotinia sclerotiorum and Botrytis cinerea.</title>
        <authorList>
            <person name="Amselem J."/>
            <person name="Cuomo C.A."/>
            <person name="van Kan J.A."/>
            <person name="Viaud M."/>
            <person name="Benito E.P."/>
            <person name="Couloux A."/>
            <person name="Coutinho P.M."/>
            <person name="de Vries R.P."/>
            <person name="Dyer P.S."/>
            <person name="Fillinger S."/>
            <person name="Fournier E."/>
            <person name="Gout L."/>
            <person name="Hahn M."/>
            <person name="Kohn L."/>
            <person name="Lapalu N."/>
            <person name="Plummer K.M."/>
            <person name="Pradier J.M."/>
            <person name="Quevillon E."/>
            <person name="Sharon A."/>
            <person name="Simon A."/>
            <person name="ten Have A."/>
            <person name="Tudzynski B."/>
            <person name="Tudzynski P."/>
            <person name="Wincker P."/>
            <person name="Andrew M."/>
            <person name="Anthouard V."/>
            <person name="Beever R.E."/>
            <person name="Beffa R."/>
            <person name="Benoit I."/>
            <person name="Bouzid O."/>
            <person name="Brault B."/>
            <person name="Chen Z."/>
            <person name="Choquer M."/>
            <person name="Collemare J."/>
            <person name="Cotton P."/>
            <person name="Danchin E.G."/>
            <person name="Da Silva C."/>
            <person name="Gautier A."/>
            <person name="Giraud C."/>
            <person name="Giraud T."/>
            <person name="Gonzalez C."/>
            <person name="Grossetete S."/>
            <person name="Guldener U."/>
            <person name="Henrissat B."/>
            <person name="Howlett B.J."/>
            <person name="Kodira C."/>
            <person name="Kretschmer M."/>
            <person name="Lappartient A."/>
            <person name="Leroch M."/>
            <person name="Levis C."/>
            <person name="Mauceli E."/>
            <person name="Neuveglise C."/>
            <person name="Oeser B."/>
            <person name="Pearson M."/>
            <person name="Poulain J."/>
            <person name="Poussereau N."/>
            <person name="Quesneville H."/>
            <person name="Rascle C."/>
            <person name="Schumacher J."/>
            <person name="Segurens B."/>
            <person name="Sexton A."/>
            <person name="Silva E."/>
            <person name="Sirven C."/>
            <person name="Soanes D.M."/>
            <person name="Talbot N.J."/>
            <person name="Templeton M."/>
            <person name="Yandava C."/>
            <person name="Yarden O."/>
            <person name="Zeng Q."/>
            <person name="Rollins J.A."/>
            <person name="Lebrun M.H."/>
            <person name="Dickman M."/>
        </authorList>
    </citation>
    <scope>NUCLEOTIDE SEQUENCE [LARGE SCALE GENOMIC DNA]</scope>
    <source>
        <strain evidence="2">ATCC 18683 / 1980 / Ss-1</strain>
    </source>
</reference>
<dbReference type="EMBL" id="CH476624">
    <property type="protein sequence ID" value="EDO00693.1"/>
    <property type="molecule type" value="Genomic_DNA"/>
</dbReference>
<dbReference type="KEGG" id="ssl:SS1G_03166"/>
<dbReference type="InParanoid" id="A7ECX7"/>
<gene>
    <name evidence="1" type="ORF">SS1G_03166</name>
</gene>
<protein>
    <submittedName>
        <fullName evidence="1">Uncharacterized protein</fullName>
    </submittedName>
</protein>
<name>A7ECX7_SCLS1</name>
<accession>A7ECX7</accession>
<dbReference type="AlphaFoldDB" id="A7ECX7"/>
<keyword evidence="2" id="KW-1185">Reference proteome</keyword>
<dbReference type="GeneID" id="5491312"/>
<dbReference type="RefSeq" id="XP_001595078.1">
    <property type="nucleotide sequence ID" value="XM_001595028.1"/>
</dbReference>
<dbReference type="HOGENOM" id="CLU_1556188_0_0_1"/>
<dbReference type="Proteomes" id="UP000001312">
    <property type="component" value="Unassembled WGS sequence"/>
</dbReference>
<sequence>MCFSDGSGLKSRIPQVLIISLSANFTLFAEHHFEKRARLITSKNRCSEYQARMFTFLMPYRQCSKISLGHNRPSRHPSFLATSPGDSPKALLKSGTATAYPTGSCGTKYSWPTASMKRDHSRSYREAHQTTKRWIMGTRSVLKSCVGFGSKEGLSTSRSPFVTGIHLKWSVV</sequence>
<evidence type="ECO:0000313" key="1">
    <source>
        <dbReference type="EMBL" id="EDO00693.1"/>
    </source>
</evidence>